<comment type="caution">
    <text evidence="1">The sequence shown here is derived from an EMBL/GenBank/DDBJ whole genome shotgun (WGS) entry which is preliminary data.</text>
</comment>
<dbReference type="EMBL" id="JBHFEH010000075">
    <property type="protein sequence ID" value="KAL2048942.1"/>
    <property type="molecule type" value="Genomic_DNA"/>
</dbReference>
<organism evidence="1 2">
    <name type="scientific">Lepraria finkii</name>
    <dbReference type="NCBI Taxonomy" id="1340010"/>
    <lineage>
        <taxon>Eukaryota</taxon>
        <taxon>Fungi</taxon>
        <taxon>Dikarya</taxon>
        <taxon>Ascomycota</taxon>
        <taxon>Pezizomycotina</taxon>
        <taxon>Lecanoromycetes</taxon>
        <taxon>OSLEUM clade</taxon>
        <taxon>Lecanoromycetidae</taxon>
        <taxon>Lecanorales</taxon>
        <taxon>Lecanorineae</taxon>
        <taxon>Stereocaulaceae</taxon>
        <taxon>Lepraria</taxon>
    </lineage>
</organism>
<protein>
    <submittedName>
        <fullName evidence="1">Uncharacterized protein</fullName>
    </submittedName>
</protein>
<proteinExistence type="predicted"/>
<evidence type="ECO:0000313" key="1">
    <source>
        <dbReference type="EMBL" id="KAL2048942.1"/>
    </source>
</evidence>
<reference evidence="1 2" key="1">
    <citation type="submission" date="2024-09" db="EMBL/GenBank/DDBJ databases">
        <title>Rethinking Asexuality: The Enigmatic Case of Functional Sexual Genes in Lepraria (Stereocaulaceae).</title>
        <authorList>
            <person name="Doellman M."/>
            <person name="Sun Y."/>
            <person name="Barcenas-Pena A."/>
            <person name="Lumbsch H.T."/>
            <person name="Grewe F."/>
        </authorList>
    </citation>
    <scope>NUCLEOTIDE SEQUENCE [LARGE SCALE GENOMIC DNA]</scope>
    <source>
        <strain evidence="1 2">Grewe 0041</strain>
    </source>
</reference>
<keyword evidence="2" id="KW-1185">Reference proteome</keyword>
<gene>
    <name evidence="1" type="ORF">ABVK25_010795</name>
</gene>
<evidence type="ECO:0000313" key="2">
    <source>
        <dbReference type="Proteomes" id="UP001590951"/>
    </source>
</evidence>
<sequence>MERTYRPQDQPPEITNLDARIAQAGGTSSRIELQPHRLRQAKIQPPPSAAAQLDDLVRENGYLRQEIVFYQESRNAMLAFHSQALEAYRGLQSALREVSEKLAMAEGRLEKYWGIPLNGTSRKDVTVL</sequence>
<accession>A0ABR4ATB9</accession>
<dbReference type="Proteomes" id="UP001590951">
    <property type="component" value="Unassembled WGS sequence"/>
</dbReference>
<name>A0ABR4ATB9_9LECA</name>